<evidence type="ECO:0000256" key="2">
    <source>
        <dbReference type="ARBA" id="ARBA00022475"/>
    </source>
</evidence>
<dbReference type="InterPro" id="IPR052984">
    <property type="entry name" value="UPF0421"/>
</dbReference>
<dbReference type="STRING" id="571933.SAMN05216362_102163"/>
<feature type="transmembrane region" description="Helical" evidence="6">
    <location>
        <begin position="20"/>
        <end position="41"/>
    </location>
</feature>
<evidence type="ECO:0000256" key="1">
    <source>
        <dbReference type="ARBA" id="ARBA00004651"/>
    </source>
</evidence>
<evidence type="ECO:0000256" key="5">
    <source>
        <dbReference type="ARBA" id="ARBA00023136"/>
    </source>
</evidence>
<keyword evidence="2" id="KW-1003">Cell membrane</keyword>
<evidence type="ECO:0000313" key="8">
    <source>
        <dbReference type="EMBL" id="SEP71911.1"/>
    </source>
</evidence>
<keyword evidence="9" id="KW-1185">Reference proteome</keyword>
<feature type="domain" description="Putative aromatic acid exporter C-terminal" evidence="7">
    <location>
        <begin position="147"/>
        <end position="309"/>
    </location>
</feature>
<dbReference type="InterPro" id="IPR021062">
    <property type="entry name" value="ArAE_1_C"/>
</dbReference>
<protein>
    <submittedName>
        <fullName evidence="8">Uncharacterized membrane protein YgaE, UPF0421/DUF939 family</fullName>
    </submittedName>
</protein>
<name>A0A1H9A5V9_9BACI</name>
<feature type="transmembrane region" description="Helical" evidence="6">
    <location>
        <begin position="120"/>
        <end position="142"/>
    </location>
</feature>
<comment type="subcellular location">
    <subcellularLocation>
        <location evidence="1">Cell membrane</location>
        <topology evidence="1">Multi-pass membrane protein</topology>
    </subcellularLocation>
</comment>
<dbReference type="PANTHER" id="PTHR40064:SF1">
    <property type="entry name" value="MEMBRANE PROTEIN"/>
    <property type="match status" value="1"/>
</dbReference>
<dbReference type="Proteomes" id="UP000199427">
    <property type="component" value="Unassembled WGS sequence"/>
</dbReference>
<dbReference type="Pfam" id="PF06081">
    <property type="entry name" value="ArAE_1"/>
    <property type="match status" value="1"/>
</dbReference>
<evidence type="ECO:0000313" key="9">
    <source>
        <dbReference type="Proteomes" id="UP000199427"/>
    </source>
</evidence>
<feature type="transmembrane region" description="Helical" evidence="6">
    <location>
        <begin position="53"/>
        <end position="75"/>
    </location>
</feature>
<dbReference type="EMBL" id="FOES01000002">
    <property type="protein sequence ID" value="SEP71911.1"/>
    <property type="molecule type" value="Genomic_DNA"/>
</dbReference>
<dbReference type="PANTHER" id="PTHR40064">
    <property type="entry name" value="MEMBRANE PROTEIN-RELATED"/>
    <property type="match status" value="1"/>
</dbReference>
<proteinExistence type="predicted"/>
<reference evidence="8 9" key="1">
    <citation type="submission" date="2016-10" db="EMBL/GenBank/DDBJ databases">
        <authorList>
            <person name="de Groot N.N."/>
        </authorList>
    </citation>
    <scope>NUCLEOTIDE SEQUENCE [LARGE SCALE GENOMIC DNA]</scope>
    <source>
        <strain evidence="8 9">DSM 21633</strain>
    </source>
</reference>
<evidence type="ECO:0000256" key="6">
    <source>
        <dbReference type="SAM" id="Phobius"/>
    </source>
</evidence>
<keyword evidence="4 6" id="KW-1133">Transmembrane helix</keyword>
<dbReference type="RefSeq" id="WP_091772343.1">
    <property type="nucleotide sequence ID" value="NZ_CAESCL010000047.1"/>
</dbReference>
<evidence type="ECO:0000256" key="3">
    <source>
        <dbReference type="ARBA" id="ARBA00022692"/>
    </source>
</evidence>
<dbReference type="Gene3D" id="1.20.120.940">
    <property type="entry name" value="Putative aromatic acid exporter, C-terminal domain"/>
    <property type="match status" value="1"/>
</dbReference>
<dbReference type="OrthoDB" id="357521at2"/>
<accession>A0A1H9A5V9</accession>
<dbReference type="InterPro" id="IPR038323">
    <property type="entry name" value="ArAE_1_C_sf"/>
</dbReference>
<sequence length="317" mass="36347">MFKIGSRTIKTAIGAPISIFIAQLLSLENFISAGILTILCIKVTRRRSILSAWYRFYACVIGIILSGLIFELIAYTPLAVGLVLILFIPITVMLKITEGVITSSVIILHIYGAENFTVGLVINELILLIVGLGVALILNLYMPSLESDLEGVQKEVEKNFSAILKEIAHFLKTGDHSWTGVEFTKVSQLLEEANDLASRDVENHLLRSHHPYYHYFHMRQKQFEILERMLPLISRIHATEDEYYYIGELFESLSDHVQPKNTAIKYLEQLKEIRNQFNQEPLPSDRKAFEERANLYLLLNEIEQYLILKRSYKKSDI</sequence>
<dbReference type="GO" id="GO:0005886">
    <property type="term" value="C:plasma membrane"/>
    <property type="evidence" value="ECO:0007669"/>
    <property type="project" value="UniProtKB-SubCell"/>
</dbReference>
<dbReference type="InterPro" id="IPR010343">
    <property type="entry name" value="ArAE_1"/>
</dbReference>
<gene>
    <name evidence="8" type="ORF">SAMN05216362_102163</name>
</gene>
<dbReference type="AlphaFoldDB" id="A0A1H9A5V9"/>
<evidence type="ECO:0000256" key="4">
    <source>
        <dbReference type="ARBA" id="ARBA00022989"/>
    </source>
</evidence>
<keyword evidence="3 6" id="KW-0812">Transmembrane</keyword>
<organism evidence="8 9">
    <name type="scientific">Piscibacillus halophilus</name>
    <dbReference type="NCBI Taxonomy" id="571933"/>
    <lineage>
        <taxon>Bacteria</taxon>
        <taxon>Bacillati</taxon>
        <taxon>Bacillota</taxon>
        <taxon>Bacilli</taxon>
        <taxon>Bacillales</taxon>
        <taxon>Bacillaceae</taxon>
        <taxon>Piscibacillus</taxon>
    </lineage>
</organism>
<dbReference type="Pfam" id="PF11728">
    <property type="entry name" value="ArAE_1_C"/>
    <property type="match status" value="1"/>
</dbReference>
<feature type="transmembrane region" description="Helical" evidence="6">
    <location>
        <begin position="81"/>
        <end position="108"/>
    </location>
</feature>
<keyword evidence="5 6" id="KW-0472">Membrane</keyword>
<evidence type="ECO:0000259" key="7">
    <source>
        <dbReference type="Pfam" id="PF11728"/>
    </source>
</evidence>